<dbReference type="OrthoDB" id="341603at2"/>
<dbReference type="AlphaFoldDB" id="F0RRP9"/>
<dbReference type="InterPro" id="IPR011006">
    <property type="entry name" value="CheY-like_superfamily"/>
</dbReference>
<dbReference type="GO" id="GO:0003677">
    <property type="term" value="F:DNA binding"/>
    <property type="evidence" value="ECO:0007669"/>
    <property type="project" value="InterPro"/>
</dbReference>
<dbReference type="SMART" id="SM00448">
    <property type="entry name" value="REC"/>
    <property type="match status" value="1"/>
</dbReference>
<dbReference type="GO" id="GO:0000156">
    <property type="term" value="F:phosphorelay response regulator activity"/>
    <property type="evidence" value="ECO:0007669"/>
    <property type="project" value="InterPro"/>
</dbReference>
<keyword evidence="4" id="KW-1185">Reference proteome</keyword>
<reference evidence="4" key="1">
    <citation type="submission" date="2011-02" db="EMBL/GenBank/DDBJ databases">
        <title>Complete sequence of Spirochaeta sp. Buddy.</title>
        <authorList>
            <person name="Lucas S."/>
            <person name="Copeland A."/>
            <person name="Lapidus A."/>
            <person name="Cheng J.-F."/>
            <person name="Goodwin L."/>
            <person name="Pitluck S."/>
            <person name="Zeytun A."/>
            <person name="Detter J.C."/>
            <person name="Han C."/>
            <person name="Tapia R."/>
            <person name="Land M."/>
            <person name="Hauser L."/>
            <person name="Kyrpides N."/>
            <person name="Ivanova N."/>
            <person name="Mikhailova N."/>
            <person name="Pagani I."/>
            <person name="Ritalahti K.M."/>
            <person name="Loeffler F.E."/>
            <person name="Woyke T."/>
        </authorList>
    </citation>
    <scope>NUCLEOTIDE SEQUENCE [LARGE SCALE GENOMIC DNA]</scope>
    <source>
        <strain evidence="4">ATCC BAA-1886 / DSM 22777 / Buddy</strain>
    </source>
</reference>
<dbReference type="Gene3D" id="2.40.50.1020">
    <property type="entry name" value="LytTr DNA-binding domain"/>
    <property type="match status" value="1"/>
</dbReference>
<accession>F0RRP9</accession>
<dbReference type="InterPro" id="IPR007492">
    <property type="entry name" value="LytTR_DNA-bd_dom"/>
</dbReference>
<dbReference type="STRING" id="158189.SpiBuddy_2495"/>
<protein>
    <submittedName>
        <fullName evidence="3">Two component transcriptional regulator, LytTR family</fullName>
    </submittedName>
</protein>
<dbReference type="EMBL" id="CP002541">
    <property type="protein sequence ID" value="ADY14308.1"/>
    <property type="molecule type" value="Genomic_DNA"/>
</dbReference>
<organism evidence="3 4">
    <name type="scientific">Sphaerochaeta globosa (strain ATCC BAA-1886 / DSM 22777 / Buddy)</name>
    <name type="common">Spirochaeta sp. (strain Buddy)</name>
    <dbReference type="NCBI Taxonomy" id="158189"/>
    <lineage>
        <taxon>Bacteria</taxon>
        <taxon>Pseudomonadati</taxon>
        <taxon>Spirochaetota</taxon>
        <taxon>Spirochaetia</taxon>
        <taxon>Spirochaetales</taxon>
        <taxon>Sphaerochaetaceae</taxon>
        <taxon>Sphaerochaeta</taxon>
    </lineage>
</organism>
<dbReference type="eggNOG" id="COG3279">
    <property type="taxonomic scope" value="Bacteria"/>
</dbReference>
<keyword evidence="1" id="KW-0597">Phosphoprotein</keyword>
<dbReference type="RefSeq" id="WP_013608153.1">
    <property type="nucleotide sequence ID" value="NC_015152.1"/>
</dbReference>
<evidence type="ECO:0000256" key="1">
    <source>
        <dbReference type="PROSITE-ProRule" id="PRU00169"/>
    </source>
</evidence>
<feature type="modified residue" description="4-aspartylphosphate" evidence="1">
    <location>
        <position position="58"/>
    </location>
</feature>
<dbReference type="InterPro" id="IPR001789">
    <property type="entry name" value="Sig_transdc_resp-reg_receiver"/>
</dbReference>
<dbReference type="InterPro" id="IPR046947">
    <property type="entry name" value="LytR-like"/>
</dbReference>
<dbReference type="PROSITE" id="PS50110">
    <property type="entry name" value="RESPONSE_REGULATORY"/>
    <property type="match status" value="1"/>
</dbReference>
<evidence type="ECO:0000313" key="3">
    <source>
        <dbReference type="EMBL" id="ADY14308.1"/>
    </source>
</evidence>
<dbReference type="SMART" id="SM00850">
    <property type="entry name" value="LytTR"/>
    <property type="match status" value="1"/>
</dbReference>
<dbReference type="Pfam" id="PF04397">
    <property type="entry name" value="LytTR"/>
    <property type="match status" value="1"/>
</dbReference>
<evidence type="ECO:0000259" key="2">
    <source>
        <dbReference type="PROSITE" id="PS50110"/>
    </source>
</evidence>
<dbReference type="KEGG" id="sbu:SpiBuddy_2495"/>
<dbReference type="SUPFAM" id="SSF52172">
    <property type="entry name" value="CheY-like"/>
    <property type="match status" value="1"/>
</dbReference>
<dbReference type="Proteomes" id="UP000008466">
    <property type="component" value="Chromosome"/>
</dbReference>
<proteinExistence type="predicted"/>
<feature type="domain" description="Response regulatory" evidence="2">
    <location>
        <begin position="3"/>
        <end position="121"/>
    </location>
</feature>
<sequence>MLDIAICDDDPTQLSLLASYTEEFIQANAIGAVIHQFDHPDRLLSKCEKQHYHLYILDIVMPMINGLEVGKAIREYDQEAFILYATNEPNFALQSFATHPINYLIKPIDKQQFYSTLQLVVSKLNLSEEKTCLIKTREGIRVIRYSEILSCEYSKHTVTYTLTRQRCFTTCVIKGTFSQHIEPLLQDSRFIRPHVSYVLNMEHVDSFTKSQFTLRSGQSIPIATNHYEAVRIGYMQYLVAKETERCRT</sequence>
<dbReference type="HOGENOM" id="CLU_000445_14_2_12"/>
<evidence type="ECO:0000313" key="4">
    <source>
        <dbReference type="Proteomes" id="UP000008466"/>
    </source>
</evidence>
<dbReference type="PANTHER" id="PTHR37299">
    <property type="entry name" value="TRANSCRIPTIONAL REGULATOR-RELATED"/>
    <property type="match status" value="1"/>
</dbReference>
<name>F0RRP9_SPHGB</name>
<dbReference type="PANTHER" id="PTHR37299:SF1">
    <property type="entry name" value="STAGE 0 SPORULATION PROTEIN A HOMOLOG"/>
    <property type="match status" value="1"/>
</dbReference>
<dbReference type="Pfam" id="PF00072">
    <property type="entry name" value="Response_reg"/>
    <property type="match status" value="1"/>
</dbReference>
<dbReference type="Gene3D" id="3.40.50.2300">
    <property type="match status" value="1"/>
</dbReference>
<gene>
    <name evidence="3" type="ordered locus">SpiBuddy_2495</name>
</gene>